<dbReference type="GO" id="GO:0030267">
    <property type="term" value="F:glyoxylate reductase (NADPH) activity"/>
    <property type="evidence" value="ECO:0007669"/>
    <property type="project" value="TreeGrafter"/>
</dbReference>
<dbReference type="PROSITE" id="PS00670">
    <property type="entry name" value="D_2_HYDROXYACID_DH_2"/>
    <property type="match status" value="1"/>
</dbReference>
<dbReference type="PANTHER" id="PTHR10996">
    <property type="entry name" value="2-HYDROXYACID DEHYDROGENASE-RELATED"/>
    <property type="match status" value="1"/>
</dbReference>
<organism evidence="7 8">
    <name type="scientific">Candidatus Kerfeldbacteria bacterium RIFOXYB2_FULL_38_14</name>
    <dbReference type="NCBI Taxonomy" id="1798547"/>
    <lineage>
        <taxon>Bacteria</taxon>
        <taxon>Candidatus Kerfeldiibacteriota</taxon>
    </lineage>
</organism>
<evidence type="ECO:0000313" key="7">
    <source>
        <dbReference type="EMBL" id="OGY88125.1"/>
    </source>
</evidence>
<proteinExistence type="inferred from homology"/>
<evidence type="ECO:0008006" key="9">
    <source>
        <dbReference type="Google" id="ProtNLM"/>
    </source>
</evidence>
<evidence type="ECO:0000259" key="6">
    <source>
        <dbReference type="Pfam" id="PF02826"/>
    </source>
</evidence>
<evidence type="ECO:0000256" key="3">
    <source>
        <dbReference type="ARBA" id="ARBA00023027"/>
    </source>
</evidence>
<keyword evidence="2 4" id="KW-0560">Oxidoreductase</keyword>
<protein>
    <recommendedName>
        <fullName evidence="9">D-glycerate dehydrogenase</fullName>
    </recommendedName>
</protein>
<dbReference type="AlphaFoldDB" id="A0A1G2BGE3"/>
<evidence type="ECO:0000313" key="8">
    <source>
        <dbReference type="Proteomes" id="UP000176420"/>
    </source>
</evidence>
<dbReference type="SUPFAM" id="SSF51735">
    <property type="entry name" value="NAD(P)-binding Rossmann-fold domains"/>
    <property type="match status" value="1"/>
</dbReference>
<evidence type="ECO:0000256" key="1">
    <source>
        <dbReference type="ARBA" id="ARBA00005854"/>
    </source>
</evidence>
<comment type="similarity">
    <text evidence="1 4">Belongs to the D-isomer specific 2-hydroxyacid dehydrogenase family.</text>
</comment>
<dbReference type="PANTHER" id="PTHR10996:SF283">
    <property type="entry name" value="GLYOXYLATE_HYDROXYPYRUVATE REDUCTASE B"/>
    <property type="match status" value="1"/>
</dbReference>
<dbReference type="GO" id="GO:0051287">
    <property type="term" value="F:NAD binding"/>
    <property type="evidence" value="ECO:0007669"/>
    <property type="project" value="InterPro"/>
</dbReference>
<sequence length="324" mass="35203">MTQKKPVVFITRPIPQNGIAMLKKHFTVRLRKVNSPIPKKELEKEIQNCTALLTILTDKIDGKIMDLNPNLKVISNFAVGFDNIDISAASKRGIAVGNTPGVLTQSTAEHTLALILALMKRIVEGQKIMERNAFCGWGPLYMLGKELYKKTIGVVGFGRIGVRLAEIAYYGFGCNILYDNPSVNKKMEHAIHAKHVKLATLLKKADVVSLHVPLLPHTHHLIGKKELSLMKKTAYLINTARGAVVDEKALLSALKKGQIAGAGLDVFECEPSRTAGLEKLNNVVMVPHTGSATVEAREGMAQVAAQNIIGILKKGAKPVSIVNA</sequence>
<reference evidence="7 8" key="1">
    <citation type="journal article" date="2016" name="Nat. Commun.">
        <title>Thousands of microbial genomes shed light on interconnected biogeochemical processes in an aquifer system.</title>
        <authorList>
            <person name="Anantharaman K."/>
            <person name="Brown C.T."/>
            <person name="Hug L.A."/>
            <person name="Sharon I."/>
            <person name="Castelle C.J."/>
            <person name="Probst A.J."/>
            <person name="Thomas B.C."/>
            <person name="Singh A."/>
            <person name="Wilkins M.J."/>
            <person name="Karaoz U."/>
            <person name="Brodie E.L."/>
            <person name="Williams K.H."/>
            <person name="Hubbard S.S."/>
            <person name="Banfield J.F."/>
        </authorList>
    </citation>
    <scope>NUCLEOTIDE SEQUENCE [LARGE SCALE GENOMIC DNA]</scope>
</reference>
<accession>A0A1G2BGE3</accession>
<gene>
    <name evidence="7" type="ORF">A2319_01710</name>
</gene>
<dbReference type="InterPro" id="IPR036291">
    <property type="entry name" value="NAD(P)-bd_dom_sf"/>
</dbReference>
<keyword evidence="3" id="KW-0520">NAD</keyword>
<dbReference type="Pfam" id="PF00389">
    <property type="entry name" value="2-Hacid_dh"/>
    <property type="match status" value="1"/>
</dbReference>
<evidence type="ECO:0000259" key="5">
    <source>
        <dbReference type="Pfam" id="PF00389"/>
    </source>
</evidence>
<dbReference type="FunFam" id="3.40.50.720:FF:000203">
    <property type="entry name" value="D-3-phosphoglycerate dehydrogenase (SerA)"/>
    <property type="match status" value="1"/>
</dbReference>
<dbReference type="Pfam" id="PF02826">
    <property type="entry name" value="2-Hacid_dh_C"/>
    <property type="match status" value="1"/>
</dbReference>
<dbReference type="EMBL" id="MHKI01000004">
    <property type="protein sequence ID" value="OGY88125.1"/>
    <property type="molecule type" value="Genomic_DNA"/>
</dbReference>
<dbReference type="PROSITE" id="PS00671">
    <property type="entry name" value="D_2_HYDROXYACID_DH_3"/>
    <property type="match status" value="1"/>
</dbReference>
<feature type="domain" description="D-isomer specific 2-hydroxyacid dehydrogenase catalytic" evidence="5">
    <location>
        <begin position="8"/>
        <end position="316"/>
    </location>
</feature>
<comment type="caution">
    <text evidence="7">The sequence shown here is derived from an EMBL/GenBank/DDBJ whole genome shotgun (WGS) entry which is preliminary data.</text>
</comment>
<dbReference type="SUPFAM" id="SSF52283">
    <property type="entry name" value="Formate/glycerate dehydrogenase catalytic domain-like"/>
    <property type="match status" value="1"/>
</dbReference>
<name>A0A1G2BGE3_9BACT</name>
<dbReference type="InterPro" id="IPR006139">
    <property type="entry name" value="D-isomer_2_OHA_DH_cat_dom"/>
</dbReference>
<dbReference type="GO" id="GO:0005829">
    <property type="term" value="C:cytosol"/>
    <property type="evidence" value="ECO:0007669"/>
    <property type="project" value="TreeGrafter"/>
</dbReference>
<dbReference type="Gene3D" id="3.40.50.720">
    <property type="entry name" value="NAD(P)-binding Rossmann-like Domain"/>
    <property type="match status" value="2"/>
</dbReference>
<dbReference type="GO" id="GO:0016618">
    <property type="term" value="F:hydroxypyruvate reductase [NAD(P)H] activity"/>
    <property type="evidence" value="ECO:0007669"/>
    <property type="project" value="TreeGrafter"/>
</dbReference>
<dbReference type="InterPro" id="IPR006140">
    <property type="entry name" value="D-isomer_DH_NAD-bd"/>
</dbReference>
<evidence type="ECO:0000256" key="4">
    <source>
        <dbReference type="RuleBase" id="RU003719"/>
    </source>
</evidence>
<dbReference type="CDD" id="cd05301">
    <property type="entry name" value="GDH"/>
    <property type="match status" value="1"/>
</dbReference>
<dbReference type="InterPro" id="IPR029753">
    <property type="entry name" value="D-isomer_DH_CS"/>
</dbReference>
<evidence type="ECO:0000256" key="2">
    <source>
        <dbReference type="ARBA" id="ARBA00023002"/>
    </source>
</evidence>
<feature type="domain" description="D-isomer specific 2-hydroxyacid dehydrogenase NAD-binding" evidence="6">
    <location>
        <begin position="112"/>
        <end position="290"/>
    </location>
</feature>
<dbReference type="InterPro" id="IPR050223">
    <property type="entry name" value="D-isomer_2-hydroxyacid_DH"/>
</dbReference>
<dbReference type="Proteomes" id="UP000176420">
    <property type="component" value="Unassembled WGS sequence"/>
</dbReference>